<keyword evidence="12" id="KW-1185">Reference proteome</keyword>
<evidence type="ECO:0000256" key="6">
    <source>
        <dbReference type="ARBA" id="ARBA00022777"/>
    </source>
</evidence>
<feature type="non-terminal residue" evidence="11">
    <location>
        <position position="1"/>
    </location>
</feature>
<dbReference type="AlphaFoldDB" id="A0A0D6LCL6"/>
<evidence type="ECO:0000256" key="8">
    <source>
        <dbReference type="ARBA" id="ARBA00022989"/>
    </source>
</evidence>
<keyword evidence="10" id="KW-0675">Receptor</keyword>
<accession>A0A0D6LCL6</accession>
<dbReference type="EMBL" id="KE128124">
    <property type="protein sequence ID" value="EPB65497.1"/>
    <property type="molecule type" value="Genomic_DNA"/>
</dbReference>
<evidence type="ECO:0000256" key="5">
    <source>
        <dbReference type="ARBA" id="ARBA00022741"/>
    </source>
</evidence>
<keyword evidence="5" id="KW-0547">Nucleotide-binding</keyword>
<dbReference type="InterPro" id="IPR000333">
    <property type="entry name" value="TGFB_receptor"/>
</dbReference>
<comment type="subcellular location">
    <subcellularLocation>
        <location evidence="1">Membrane</location>
        <topology evidence="1">Single-pass membrane protein</topology>
    </subcellularLocation>
</comment>
<sequence>PASPFAESLPYYDLVSRDPTIKEMREVVVTQGVRPYESYHWRENNVLRDVSRVMRECWSANPSSRLTAMNVRLSMDRLAQTELNLRFS</sequence>
<evidence type="ECO:0000313" key="12">
    <source>
        <dbReference type="Proteomes" id="UP000054495"/>
    </source>
</evidence>
<evidence type="ECO:0000256" key="7">
    <source>
        <dbReference type="ARBA" id="ARBA00022840"/>
    </source>
</evidence>
<evidence type="ECO:0000256" key="3">
    <source>
        <dbReference type="ARBA" id="ARBA00022679"/>
    </source>
</evidence>
<keyword evidence="6" id="KW-0418">Kinase</keyword>
<dbReference type="PANTHER" id="PTHR23255">
    <property type="entry name" value="TRANSFORMING GROWTH FACTOR-BETA RECEPTOR TYPE I AND II"/>
    <property type="match status" value="1"/>
</dbReference>
<evidence type="ECO:0008006" key="13">
    <source>
        <dbReference type="Google" id="ProtNLM"/>
    </source>
</evidence>
<keyword evidence="8" id="KW-1133">Transmembrane helix</keyword>
<evidence type="ECO:0000256" key="2">
    <source>
        <dbReference type="ARBA" id="ARBA00022527"/>
    </source>
</evidence>
<dbReference type="GO" id="GO:0071363">
    <property type="term" value="P:cellular response to growth factor stimulus"/>
    <property type="evidence" value="ECO:0007669"/>
    <property type="project" value="TreeGrafter"/>
</dbReference>
<keyword evidence="9" id="KW-0472">Membrane</keyword>
<evidence type="ECO:0000256" key="10">
    <source>
        <dbReference type="ARBA" id="ARBA00023170"/>
    </source>
</evidence>
<name>A0A0D6LCL6_9BILA</name>
<keyword evidence="3" id="KW-0808">Transferase</keyword>
<protein>
    <recommendedName>
        <fullName evidence="13">Serine-threonine/tyrosine-protein kinase catalytic domain-containing protein</fullName>
    </recommendedName>
</protein>
<evidence type="ECO:0000313" key="11">
    <source>
        <dbReference type="EMBL" id="EPB65497.1"/>
    </source>
</evidence>
<dbReference type="Proteomes" id="UP000054495">
    <property type="component" value="Unassembled WGS sequence"/>
</dbReference>
<evidence type="ECO:0000256" key="9">
    <source>
        <dbReference type="ARBA" id="ARBA00023136"/>
    </source>
</evidence>
<evidence type="ECO:0000256" key="1">
    <source>
        <dbReference type="ARBA" id="ARBA00004167"/>
    </source>
</evidence>
<dbReference type="GO" id="GO:0070724">
    <property type="term" value="C:BMP receptor complex"/>
    <property type="evidence" value="ECO:0007669"/>
    <property type="project" value="TreeGrafter"/>
</dbReference>
<dbReference type="Gene3D" id="1.10.510.10">
    <property type="entry name" value="Transferase(Phosphotransferase) domain 1"/>
    <property type="match status" value="1"/>
</dbReference>
<dbReference type="PANTHER" id="PTHR23255:SF72">
    <property type="entry name" value="RECEPTOR PROTEIN SERINE_THREONINE KINASE"/>
    <property type="match status" value="1"/>
</dbReference>
<keyword evidence="2" id="KW-0723">Serine/threonine-protein kinase</keyword>
<keyword evidence="7" id="KW-0067">ATP-binding</keyword>
<dbReference type="GO" id="GO:0004675">
    <property type="term" value="F:transmembrane receptor protein serine/threonine kinase activity"/>
    <property type="evidence" value="ECO:0007669"/>
    <property type="project" value="InterPro"/>
</dbReference>
<organism evidence="11 12">
    <name type="scientific">Ancylostoma ceylanicum</name>
    <dbReference type="NCBI Taxonomy" id="53326"/>
    <lineage>
        <taxon>Eukaryota</taxon>
        <taxon>Metazoa</taxon>
        <taxon>Ecdysozoa</taxon>
        <taxon>Nematoda</taxon>
        <taxon>Chromadorea</taxon>
        <taxon>Rhabditida</taxon>
        <taxon>Rhabditina</taxon>
        <taxon>Rhabditomorpha</taxon>
        <taxon>Strongyloidea</taxon>
        <taxon>Ancylostomatidae</taxon>
        <taxon>Ancylostomatinae</taxon>
        <taxon>Ancylostoma</taxon>
    </lineage>
</organism>
<dbReference type="GO" id="GO:0005524">
    <property type="term" value="F:ATP binding"/>
    <property type="evidence" value="ECO:0007669"/>
    <property type="project" value="UniProtKB-KW"/>
</dbReference>
<keyword evidence="4" id="KW-0812">Transmembrane</keyword>
<evidence type="ECO:0000256" key="4">
    <source>
        <dbReference type="ARBA" id="ARBA00022692"/>
    </source>
</evidence>
<reference evidence="11 12" key="1">
    <citation type="submission" date="2013-05" db="EMBL/GenBank/DDBJ databases">
        <title>Draft genome of the parasitic nematode Anyclostoma ceylanicum.</title>
        <authorList>
            <person name="Mitreva M."/>
        </authorList>
    </citation>
    <scope>NUCLEOTIDE SEQUENCE [LARGE SCALE GENOMIC DNA]</scope>
</reference>
<proteinExistence type="predicted"/>
<gene>
    <name evidence="11" type="ORF">ANCCEY_15439</name>
</gene>